<sequence>MFFSDQPDFVLFGIIKPIYLALGIIVVYGLFYMARKIRLRIDRLKAEREVFEAELAKRRASDRIDGAPFRSDSTGYLSGFHPGTPCIRTGSAKQDNA</sequence>
<keyword evidence="2" id="KW-1133">Transmembrane helix</keyword>
<keyword evidence="2" id="KW-0812">Transmembrane</keyword>
<dbReference type="KEGG" id="vvy:VVA0826"/>
<evidence type="ECO:0000313" key="4">
    <source>
        <dbReference type="Proteomes" id="UP000002675"/>
    </source>
</evidence>
<reference evidence="3 4" key="1">
    <citation type="journal article" date="2003" name="Genome Res.">
        <title>Comparative genome analysis of Vibrio vulnificus, a marine pathogen.</title>
        <authorList>
            <person name="Chen C.Y."/>
            <person name="Wu K.M."/>
            <person name="Chang Y.C."/>
            <person name="Chang C.H."/>
            <person name="Tsai H.C."/>
            <person name="Liao T.L."/>
            <person name="Liu Y.M."/>
            <person name="Chen H.J."/>
            <person name="Shen A.B."/>
            <person name="Li J.C."/>
            <person name="Su T.L."/>
            <person name="Shao C.P."/>
            <person name="Lee C.T."/>
            <person name="Hor L.I."/>
            <person name="Tsai S.F."/>
        </authorList>
    </citation>
    <scope>NUCLEOTIDE SEQUENCE [LARGE SCALE GENOMIC DNA]</scope>
    <source>
        <strain evidence="3 4">YJ016</strain>
    </source>
</reference>
<keyword evidence="2" id="KW-0472">Membrane</keyword>
<dbReference type="EMBL" id="BA000038">
    <property type="protein sequence ID" value="BAC96853.1"/>
    <property type="molecule type" value="Genomic_DNA"/>
</dbReference>
<feature type="coiled-coil region" evidence="1">
    <location>
        <begin position="34"/>
        <end position="61"/>
    </location>
</feature>
<evidence type="ECO:0000313" key="3">
    <source>
        <dbReference type="EMBL" id="BAC96853.1"/>
    </source>
</evidence>
<gene>
    <name evidence="3" type="ordered locus">VVA0826</name>
</gene>
<accession>Q7ME57</accession>
<dbReference type="HOGENOM" id="CLU_2345908_0_0_6"/>
<feature type="transmembrane region" description="Helical" evidence="2">
    <location>
        <begin position="12"/>
        <end position="34"/>
    </location>
</feature>
<protein>
    <submittedName>
        <fullName evidence="3">Uncharacterized protein</fullName>
    </submittedName>
</protein>
<name>Q7ME57_VIBVY</name>
<evidence type="ECO:0000256" key="2">
    <source>
        <dbReference type="SAM" id="Phobius"/>
    </source>
</evidence>
<evidence type="ECO:0000256" key="1">
    <source>
        <dbReference type="SAM" id="Coils"/>
    </source>
</evidence>
<keyword evidence="1" id="KW-0175">Coiled coil</keyword>
<dbReference type="Proteomes" id="UP000002675">
    <property type="component" value="Chromosome II"/>
</dbReference>
<dbReference type="AlphaFoldDB" id="Q7ME57"/>
<proteinExistence type="predicted"/>
<organism evidence="3 4">
    <name type="scientific">Vibrio vulnificus (strain YJ016)</name>
    <dbReference type="NCBI Taxonomy" id="196600"/>
    <lineage>
        <taxon>Bacteria</taxon>
        <taxon>Pseudomonadati</taxon>
        <taxon>Pseudomonadota</taxon>
        <taxon>Gammaproteobacteria</taxon>
        <taxon>Vibrionales</taxon>
        <taxon>Vibrionaceae</taxon>
        <taxon>Vibrio</taxon>
    </lineage>
</organism>